<dbReference type="Gene3D" id="3.40.50.150">
    <property type="entry name" value="Vaccinia Virus protein VP39"/>
    <property type="match status" value="1"/>
</dbReference>
<proteinExistence type="predicted"/>
<dbReference type="InterPro" id="IPR013216">
    <property type="entry name" value="Methyltransf_11"/>
</dbReference>
<dbReference type="InterPro" id="IPR020027">
    <property type="entry name" value="Pseudamin_synth-assoc_MeTrfase"/>
</dbReference>
<dbReference type="InterPro" id="IPR029063">
    <property type="entry name" value="SAM-dependent_MTases_sf"/>
</dbReference>
<dbReference type="SUPFAM" id="SSF53335">
    <property type="entry name" value="S-adenosyl-L-methionine-dependent methyltransferases"/>
    <property type="match status" value="1"/>
</dbReference>
<name>A0A0F9GQ79_9ZZZZ</name>
<gene>
    <name evidence="2" type="ORF">LCGC14_1882230</name>
</gene>
<reference evidence="2" key="1">
    <citation type="journal article" date="2015" name="Nature">
        <title>Complex archaea that bridge the gap between prokaryotes and eukaryotes.</title>
        <authorList>
            <person name="Spang A."/>
            <person name="Saw J.H."/>
            <person name="Jorgensen S.L."/>
            <person name="Zaremba-Niedzwiedzka K."/>
            <person name="Martijn J."/>
            <person name="Lind A.E."/>
            <person name="van Eijk R."/>
            <person name="Schleper C."/>
            <person name="Guy L."/>
            <person name="Ettema T.J."/>
        </authorList>
    </citation>
    <scope>NUCLEOTIDE SEQUENCE</scope>
</reference>
<protein>
    <recommendedName>
        <fullName evidence="1">Methyltransferase type 11 domain-containing protein</fullName>
    </recommendedName>
</protein>
<feature type="domain" description="Methyltransferase type 11" evidence="1">
    <location>
        <begin position="60"/>
        <end position="146"/>
    </location>
</feature>
<sequence length="216" mass="25313">MKENSKQTKAWASEFGQEYTDRNKMPIKAMDIMYKHKYGMSRSDMNKLFLDDLGRDIRILEVGSNIGLQLIFLQSAGFRNLYGIELSPYAVQLAKTQSEGINIIQGSALDIPFRDNYFDLVFTSGVLIHINPEDLSKVMSGIYRCTSKYIWGLEYYADKMTEINYRPSKEKVNLLWKADYPTMFCERFEDLRIVKKAYYKYLADENKDVMYLLRKT</sequence>
<evidence type="ECO:0000259" key="1">
    <source>
        <dbReference type="Pfam" id="PF08241"/>
    </source>
</evidence>
<dbReference type="GO" id="GO:0008757">
    <property type="term" value="F:S-adenosylmethionine-dependent methyltransferase activity"/>
    <property type="evidence" value="ECO:0007669"/>
    <property type="project" value="InterPro"/>
</dbReference>
<organism evidence="2">
    <name type="scientific">marine sediment metagenome</name>
    <dbReference type="NCBI Taxonomy" id="412755"/>
    <lineage>
        <taxon>unclassified sequences</taxon>
        <taxon>metagenomes</taxon>
        <taxon>ecological metagenomes</taxon>
    </lineage>
</organism>
<dbReference type="Pfam" id="PF08241">
    <property type="entry name" value="Methyltransf_11"/>
    <property type="match status" value="1"/>
</dbReference>
<evidence type="ECO:0000313" key="2">
    <source>
        <dbReference type="EMBL" id="KKL92686.1"/>
    </source>
</evidence>
<dbReference type="AlphaFoldDB" id="A0A0F9GQ79"/>
<dbReference type="CDD" id="cd02440">
    <property type="entry name" value="AdoMet_MTases"/>
    <property type="match status" value="1"/>
</dbReference>
<dbReference type="NCBIfam" id="TIGR03587">
    <property type="entry name" value="Pse_Me-ase"/>
    <property type="match status" value="1"/>
</dbReference>
<dbReference type="EMBL" id="LAZR01019398">
    <property type="protein sequence ID" value="KKL92686.1"/>
    <property type="molecule type" value="Genomic_DNA"/>
</dbReference>
<accession>A0A0F9GQ79</accession>
<comment type="caution">
    <text evidence="2">The sequence shown here is derived from an EMBL/GenBank/DDBJ whole genome shotgun (WGS) entry which is preliminary data.</text>
</comment>